<accession>A0A975YPN3</accession>
<dbReference type="EMBL" id="CP076643">
    <property type="protein sequence ID" value="QXO18705.1"/>
    <property type="molecule type" value="Genomic_DNA"/>
</dbReference>
<protein>
    <submittedName>
        <fullName evidence="2">DUF3080 domain-containing protein</fullName>
    </submittedName>
</protein>
<proteinExistence type="predicted"/>
<organism evidence="2 3">
    <name type="scientific">Vibrio ostreae</name>
    <dbReference type="NCBI Taxonomy" id="2841925"/>
    <lineage>
        <taxon>Bacteria</taxon>
        <taxon>Pseudomonadati</taxon>
        <taxon>Pseudomonadota</taxon>
        <taxon>Gammaproteobacteria</taxon>
        <taxon>Vibrionales</taxon>
        <taxon>Vibrionaceae</taxon>
        <taxon>Vibrio</taxon>
    </lineage>
</organism>
<dbReference type="Proteomes" id="UP000694232">
    <property type="component" value="Chromosome 1"/>
</dbReference>
<feature type="chain" id="PRO_5037791584" evidence="1">
    <location>
        <begin position="22"/>
        <end position="330"/>
    </location>
</feature>
<keyword evidence="3" id="KW-1185">Reference proteome</keyword>
<dbReference type="AlphaFoldDB" id="A0A975YPN3"/>
<dbReference type="InterPro" id="IPR021431">
    <property type="entry name" value="DUF3080"/>
</dbReference>
<dbReference type="Pfam" id="PF11279">
    <property type="entry name" value="DUF3080"/>
    <property type="match status" value="1"/>
</dbReference>
<keyword evidence="1" id="KW-0732">Signal</keyword>
<gene>
    <name evidence="2" type="ORF">KNV97_10735</name>
</gene>
<dbReference type="PROSITE" id="PS51257">
    <property type="entry name" value="PROKAR_LIPOPROTEIN"/>
    <property type="match status" value="1"/>
</dbReference>
<evidence type="ECO:0000313" key="2">
    <source>
        <dbReference type="EMBL" id="QXO18705.1"/>
    </source>
</evidence>
<feature type="signal peptide" evidence="1">
    <location>
        <begin position="1"/>
        <end position="21"/>
    </location>
</feature>
<name>A0A975YPN3_9VIBR</name>
<evidence type="ECO:0000313" key="3">
    <source>
        <dbReference type="Proteomes" id="UP000694232"/>
    </source>
</evidence>
<reference evidence="2" key="1">
    <citation type="submission" date="2021-06" db="EMBL/GenBank/DDBJ databases">
        <title>Vibrio nov. sp., novel gut bacterium isolated from Yellow Sea oyster.</title>
        <authorList>
            <person name="Muhammad N."/>
            <person name="Nguyen T.H."/>
            <person name="Lee Y.-J."/>
            <person name="Ko J."/>
            <person name="Kim S.-G."/>
        </authorList>
    </citation>
    <scope>NUCLEOTIDE SEQUENCE</scope>
    <source>
        <strain evidence="2">OG9-811</strain>
    </source>
</reference>
<dbReference type="KEGG" id="vos:KNV97_10735"/>
<evidence type="ECO:0000256" key="1">
    <source>
        <dbReference type="SAM" id="SignalP"/>
    </source>
</evidence>
<dbReference type="RefSeq" id="WP_218563080.1">
    <property type="nucleotide sequence ID" value="NZ_CP076643.1"/>
</dbReference>
<sequence length="330" mass="38076">MRILIVILGAVMLSACGQAPALNDFNEYLTRIANVQDTDALPAPDEQLQRLPEKRDVTLPVESLTIGLLDSYELRKCDLFNLIAERNSVLGKVQDGFHRFDYEVQLLQGLTRCLANPDISAKLHKQLSEIETIKRHDLPLHWYNLLYNSNAMRSQLSSHRWLDSGWDVSQITRALQAMKQIQQAVTSQQLAINLPRLTPFQEVLDKQPLLGDLKYSLDNATLWLITIHHQLADNDQQIICGPNRNQTKLTYLRNVFQSYYVENIQPYLARLDALYLQLAPSLSMFEQQESSHYHFAIEKSHQAFRDATRQHMQYWQQLFQRCSVQVGSSV</sequence>